<protein>
    <submittedName>
        <fullName evidence="1">Uncharacterized protein</fullName>
    </submittedName>
</protein>
<dbReference type="Proteomes" id="UP000597853">
    <property type="component" value="Unassembled WGS sequence"/>
</dbReference>
<organism evidence="1 2">
    <name type="scientific">Streptomyces pseudogriseolus</name>
    <name type="common">Streptomyces gancidicus</name>
    <name type="synonym">Streptomyces rubiginosus</name>
    <dbReference type="NCBI Taxonomy" id="36817"/>
    <lineage>
        <taxon>Bacteria</taxon>
        <taxon>Bacillati</taxon>
        <taxon>Actinomycetota</taxon>
        <taxon>Actinomycetes</taxon>
        <taxon>Kitasatosporales</taxon>
        <taxon>Streptomycetaceae</taxon>
        <taxon>Streptomyces</taxon>
        <taxon>Streptomyces pseudogriseolus group</taxon>
    </lineage>
</organism>
<dbReference type="EMBL" id="BMTX01000001">
    <property type="protein sequence ID" value="GGS27501.1"/>
    <property type="molecule type" value="Genomic_DNA"/>
</dbReference>
<gene>
    <name evidence="1" type="ORF">GCM10010285_01880</name>
</gene>
<reference evidence="2" key="1">
    <citation type="journal article" date="2019" name="Int. J. Syst. Evol. Microbiol.">
        <title>The Global Catalogue of Microorganisms (GCM) 10K type strain sequencing project: providing services to taxonomists for standard genome sequencing and annotation.</title>
        <authorList>
            <consortium name="The Broad Institute Genomics Platform"/>
            <consortium name="The Broad Institute Genome Sequencing Center for Infectious Disease"/>
            <person name="Wu L."/>
            <person name="Ma J."/>
        </authorList>
    </citation>
    <scope>NUCLEOTIDE SEQUENCE [LARGE SCALE GENOMIC DNA]</scope>
    <source>
        <strain evidence="2">JCM 4416</strain>
    </source>
</reference>
<accession>A0ABQ2SII7</accession>
<evidence type="ECO:0000313" key="1">
    <source>
        <dbReference type="EMBL" id="GGS27501.1"/>
    </source>
</evidence>
<sequence>MCRAFVARRVAEGDPAFVRALAERGGWDRWDRIQTWPADHRGEFTTALLRT</sequence>
<name>A0ABQ2SII7_STREZ</name>
<comment type="caution">
    <text evidence="1">The sequence shown here is derived from an EMBL/GenBank/DDBJ whole genome shotgun (WGS) entry which is preliminary data.</text>
</comment>
<keyword evidence="2" id="KW-1185">Reference proteome</keyword>
<proteinExistence type="predicted"/>
<evidence type="ECO:0000313" key="2">
    <source>
        <dbReference type="Proteomes" id="UP000597853"/>
    </source>
</evidence>